<sequence>MATYSVAGFSMWFLCHIRHVLTGLKHLICGCFSWRFKLCNLIFRLYL</sequence>
<reference evidence="3" key="1">
    <citation type="journal article" date="2002" name="Science">
        <title>The draft genome of Ciona intestinalis: insights into chordate and vertebrate origins.</title>
        <authorList>
            <person name="Dehal P."/>
            <person name="Satou Y."/>
            <person name="Campbell R.K."/>
            <person name="Chapman J."/>
            <person name="Degnan B."/>
            <person name="De Tomaso A."/>
            <person name="Davidson B."/>
            <person name="Di Gregorio A."/>
            <person name="Gelpke M."/>
            <person name="Goodstein D.M."/>
            <person name="Harafuji N."/>
            <person name="Hastings K.E."/>
            <person name="Ho I."/>
            <person name="Hotta K."/>
            <person name="Huang W."/>
            <person name="Kawashima T."/>
            <person name="Lemaire P."/>
            <person name="Martinez D."/>
            <person name="Meinertzhagen I.A."/>
            <person name="Necula S."/>
            <person name="Nonaka M."/>
            <person name="Putnam N."/>
            <person name="Rash S."/>
            <person name="Saiga H."/>
            <person name="Satake M."/>
            <person name="Terry A."/>
            <person name="Yamada L."/>
            <person name="Wang H.G."/>
            <person name="Awazu S."/>
            <person name="Azumi K."/>
            <person name="Boore J."/>
            <person name="Branno M."/>
            <person name="Chin-Bow S."/>
            <person name="DeSantis R."/>
            <person name="Doyle S."/>
            <person name="Francino P."/>
            <person name="Keys D.N."/>
            <person name="Haga S."/>
            <person name="Hayashi H."/>
            <person name="Hino K."/>
            <person name="Imai K.S."/>
            <person name="Inaba K."/>
            <person name="Kano S."/>
            <person name="Kobayashi K."/>
            <person name="Kobayashi M."/>
            <person name="Lee B.I."/>
            <person name="Makabe K.W."/>
            <person name="Manohar C."/>
            <person name="Matassi G."/>
            <person name="Medina M."/>
            <person name="Mochizuki Y."/>
            <person name="Mount S."/>
            <person name="Morishita T."/>
            <person name="Miura S."/>
            <person name="Nakayama A."/>
            <person name="Nishizaka S."/>
            <person name="Nomoto H."/>
            <person name="Ohta F."/>
            <person name="Oishi K."/>
            <person name="Rigoutsos I."/>
            <person name="Sano M."/>
            <person name="Sasaki A."/>
            <person name="Sasakura Y."/>
            <person name="Shoguchi E."/>
            <person name="Shin-i T."/>
            <person name="Spagnuolo A."/>
            <person name="Stainier D."/>
            <person name="Suzuki M.M."/>
            <person name="Tassy O."/>
            <person name="Takatori N."/>
            <person name="Tokuoka M."/>
            <person name="Yagi K."/>
            <person name="Yoshizaki F."/>
            <person name="Wada S."/>
            <person name="Zhang C."/>
            <person name="Hyatt P.D."/>
            <person name="Larimer F."/>
            <person name="Detter C."/>
            <person name="Doggett N."/>
            <person name="Glavina T."/>
            <person name="Hawkins T."/>
            <person name="Richardson P."/>
            <person name="Lucas S."/>
            <person name="Kohara Y."/>
            <person name="Levine M."/>
            <person name="Satoh N."/>
            <person name="Rokhsar D.S."/>
        </authorList>
    </citation>
    <scope>NUCLEOTIDE SEQUENCE [LARGE SCALE GENOMIC DNA]</scope>
</reference>
<proteinExistence type="predicted"/>
<accession>H2XKI0</accession>
<dbReference type="EMBL" id="EAAA01002255">
    <property type="status" value="NOT_ANNOTATED_CDS"/>
    <property type="molecule type" value="Genomic_DNA"/>
</dbReference>
<dbReference type="InParanoid" id="H2XKI0"/>
<reference evidence="2" key="2">
    <citation type="journal article" date="2008" name="Genome Biol.">
        <title>Improved genome assembly and evidence-based global gene model set for the chordate Ciona intestinalis: new insight into intron and operon populations.</title>
        <authorList>
            <person name="Satou Y."/>
            <person name="Mineta K."/>
            <person name="Ogasawara M."/>
            <person name="Sasakura Y."/>
            <person name="Shoguchi E."/>
            <person name="Ueno K."/>
            <person name="Yamada L."/>
            <person name="Matsumoto J."/>
            <person name="Wasserscheid J."/>
            <person name="Dewar K."/>
            <person name="Wiley G.B."/>
            <person name="Macmil S.L."/>
            <person name="Roe B.A."/>
            <person name="Zeller R.W."/>
            <person name="Hastings K.E."/>
            <person name="Lemaire P."/>
            <person name="Lindquist E."/>
            <person name="Endo T."/>
            <person name="Hotta K."/>
            <person name="Inaba K."/>
        </authorList>
    </citation>
    <scope>NUCLEOTIDE SEQUENCE [LARGE SCALE GENOMIC DNA]</scope>
    <source>
        <strain evidence="2">wild type</strain>
    </source>
</reference>
<protein>
    <submittedName>
        <fullName evidence="2">Uncharacterized protein</fullName>
    </submittedName>
</protein>
<dbReference type="AlphaFoldDB" id="H2XKI0"/>
<evidence type="ECO:0000313" key="3">
    <source>
        <dbReference type="Proteomes" id="UP000008144"/>
    </source>
</evidence>
<evidence type="ECO:0000313" key="2">
    <source>
        <dbReference type="Ensembl" id="ENSCINP00000030162.1"/>
    </source>
</evidence>
<reference evidence="2" key="4">
    <citation type="submission" date="2025-09" db="UniProtKB">
        <authorList>
            <consortium name="Ensembl"/>
        </authorList>
    </citation>
    <scope>IDENTIFICATION</scope>
</reference>
<organism evidence="2 3">
    <name type="scientific">Ciona intestinalis</name>
    <name type="common">Transparent sea squirt</name>
    <name type="synonym">Ascidia intestinalis</name>
    <dbReference type="NCBI Taxonomy" id="7719"/>
    <lineage>
        <taxon>Eukaryota</taxon>
        <taxon>Metazoa</taxon>
        <taxon>Chordata</taxon>
        <taxon>Tunicata</taxon>
        <taxon>Ascidiacea</taxon>
        <taxon>Phlebobranchia</taxon>
        <taxon>Cionidae</taxon>
        <taxon>Ciona</taxon>
    </lineage>
</organism>
<keyword evidence="3" id="KW-1185">Reference proteome</keyword>
<dbReference type="Proteomes" id="UP000008144">
    <property type="component" value="Chromosome 6"/>
</dbReference>
<evidence type="ECO:0000256" key="1">
    <source>
        <dbReference type="SAM" id="SignalP"/>
    </source>
</evidence>
<dbReference type="Ensembl" id="ENSCINT00000033374.1">
    <property type="protein sequence ID" value="ENSCINP00000030162.1"/>
    <property type="gene ID" value="ENSCING00000023336.1"/>
</dbReference>
<feature type="signal peptide" evidence="1">
    <location>
        <begin position="1"/>
        <end position="22"/>
    </location>
</feature>
<feature type="chain" id="PRO_5003576792" evidence="1">
    <location>
        <begin position="23"/>
        <end position="47"/>
    </location>
</feature>
<reference evidence="2" key="3">
    <citation type="submission" date="2025-08" db="UniProtKB">
        <authorList>
            <consortium name="Ensembl"/>
        </authorList>
    </citation>
    <scope>IDENTIFICATION</scope>
</reference>
<dbReference type="HOGENOM" id="CLU_3175125_0_0_1"/>
<name>H2XKI0_CIOIN</name>
<keyword evidence="1" id="KW-0732">Signal</keyword>